<evidence type="ECO:0000259" key="3">
    <source>
        <dbReference type="Pfam" id="PF08609"/>
    </source>
</evidence>
<comment type="caution">
    <text evidence="4">The sequence shown here is derived from an EMBL/GenBank/DDBJ whole genome shotgun (WGS) entry which is preliminary data.</text>
</comment>
<dbReference type="InterPro" id="IPR016024">
    <property type="entry name" value="ARM-type_fold"/>
</dbReference>
<dbReference type="Pfam" id="PF08609">
    <property type="entry name" value="Fes1"/>
    <property type="match status" value="1"/>
</dbReference>
<dbReference type="PANTHER" id="PTHR19316:SF18">
    <property type="entry name" value="HSP70-BINDING PROTEIN 1"/>
    <property type="match status" value="1"/>
</dbReference>
<dbReference type="STRING" id="286115.A0A507DHJ4"/>
<comment type="similarity">
    <text evidence="1">Belongs to the FES1 family.</text>
</comment>
<dbReference type="OrthoDB" id="10250458at2759"/>
<evidence type="ECO:0000313" key="8">
    <source>
        <dbReference type="Proteomes" id="UP000320475"/>
    </source>
</evidence>
<accession>A0A507DHJ4</accession>
<dbReference type="InterPro" id="IPR050693">
    <property type="entry name" value="Hsp70_NEF-Inhibitors"/>
</dbReference>
<keyword evidence="7" id="KW-1185">Reference proteome</keyword>
<protein>
    <recommendedName>
        <fullName evidence="3">Nucleotide exchange factor Fes1 domain-containing protein</fullName>
    </recommendedName>
</protein>
<dbReference type="Proteomes" id="UP000317494">
    <property type="component" value="Unassembled WGS sequence"/>
</dbReference>
<sequence>MSGGRRITQSDLLQWSILNQATKNEDAKDTPGAARTLEPIDKKWIEIILGKDDSVRMRECVETFTNPHNPLETRILSLDELELLIESIDNANNLRPLNLWKPIIAALDDPDPRVRQYVAWVLGTAIQNNPTSQKDFLESGGLDPIMDRLVKDPDADARAKAAYCISGLLKHNTEALSLYKAKEGFRLFNVALKQPQNAATQKRIVFCLKNLLDMTDDEDESYRTAAHLVAREVEVEGILDSVQSIVSGIVDMQDAHFDTDLVEKILLFIATLAKRHPNTIFLMSRHKLVESIKKLRVGGDGGVDAELVKETIRALNEVM</sequence>
<dbReference type="EMBL" id="QEAN01000036">
    <property type="protein sequence ID" value="TPX52428.1"/>
    <property type="molecule type" value="Genomic_DNA"/>
</dbReference>
<dbReference type="VEuPathDB" id="FungiDB:SeMB42_g01425"/>
<dbReference type="AlphaFoldDB" id="A0A507DHJ4"/>
<reference evidence="7 8" key="1">
    <citation type="journal article" date="2019" name="Sci. Rep.">
        <title>Comparative genomics of chytrid fungi reveal insights into the obligate biotrophic and pathogenic lifestyle of Synchytrium endobioticum.</title>
        <authorList>
            <person name="van de Vossenberg B.T.L.H."/>
            <person name="Warris S."/>
            <person name="Nguyen H.D.T."/>
            <person name="van Gent-Pelzer M.P.E."/>
            <person name="Joly D.L."/>
            <person name="van de Geest H.C."/>
            <person name="Bonants P.J.M."/>
            <person name="Smith D.S."/>
            <person name="Levesque C.A."/>
            <person name="van der Lee T.A.J."/>
        </authorList>
    </citation>
    <scope>NUCLEOTIDE SEQUENCE [LARGE SCALE GENOMIC DNA]</scope>
    <source>
        <strain evidence="4 8">LEV6574</strain>
        <strain evidence="5 7">MB42</strain>
    </source>
</reference>
<gene>
    <name evidence="4" type="ORF">SeLEV6574_g00536</name>
    <name evidence="6" type="ORF">SeMB42_g01424</name>
    <name evidence="5" type="ORF">SeMB42_g01425</name>
</gene>
<dbReference type="InterPro" id="IPR011989">
    <property type="entry name" value="ARM-like"/>
</dbReference>
<dbReference type="GO" id="GO:0000774">
    <property type="term" value="F:adenyl-nucleotide exchange factor activity"/>
    <property type="evidence" value="ECO:0007669"/>
    <property type="project" value="TreeGrafter"/>
</dbReference>
<dbReference type="SUPFAM" id="SSF48371">
    <property type="entry name" value="ARM repeat"/>
    <property type="match status" value="1"/>
</dbReference>
<name>A0A507DHJ4_9FUNG</name>
<feature type="domain" description="Nucleotide exchange factor Fes1" evidence="3">
    <location>
        <begin position="11"/>
        <end position="94"/>
    </location>
</feature>
<dbReference type="EMBL" id="QEAN01000036">
    <property type="protein sequence ID" value="TPX52429.1"/>
    <property type="molecule type" value="Genomic_DNA"/>
</dbReference>
<dbReference type="GO" id="GO:0005783">
    <property type="term" value="C:endoplasmic reticulum"/>
    <property type="evidence" value="ECO:0007669"/>
    <property type="project" value="TreeGrafter"/>
</dbReference>
<evidence type="ECO:0000313" key="4">
    <source>
        <dbReference type="EMBL" id="TPX51043.1"/>
    </source>
</evidence>
<dbReference type="PANTHER" id="PTHR19316">
    <property type="entry name" value="PROTEIN FOLDING REGULATOR"/>
    <property type="match status" value="1"/>
</dbReference>
<evidence type="ECO:0000313" key="7">
    <source>
        <dbReference type="Proteomes" id="UP000317494"/>
    </source>
</evidence>
<evidence type="ECO:0000256" key="2">
    <source>
        <dbReference type="ARBA" id="ARBA00022737"/>
    </source>
</evidence>
<dbReference type="EMBL" id="QEAM01000009">
    <property type="protein sequence ID" value="TPX51043.1"/>
    <property type="molecule type" value="Genomic_DNA"/>
</dbReference>
<proteinExistence type="inferred from homology"/>
<dbReference type="VEuPathDB" id="FungiDB:SeMB42_g01424"/>
<dbReference type="InterPro" id="IPR013918">
    <property type="entry name" value="Nucleotide_exch_fac_Fes1"/>
</dbReference>
<keyword evidence="2" id="KW-0677">Repeat</keyword>
<dbReference type="Proteomes" id="UP000320475">
    <property type="component" value="Unassembled WGS sequence"/>
</dbReference>
<organism evidence="4 8">
    <name type="scientific">Synchytrium endobioticum</name>
    <dbReference type="NCBI Taxonomy" id="286115"/>
    <lineage>
        <taxon>Eukaryota</taxon>
        <taxon>Fungi</taxon>
        <taxon>Fungi incertae sedis</taxon>
        <taxon>Chytridiomycota</taxon>
        <taxon>Chytridiomycota incertae sedis</taxon>
        <taxon>Chytridiomycetes</taxon>
        <taxon>Synchytriales</taxon>
        <taxon>Synchytriaceae</taxon>
        <taxon>Synchytrium</taxon>
    </lineage>
</organism>
<dbReference type="Gene3D" id="1.25.10.10">
    <property type="entry name" value="Leucine-rich Repeat Variant"/>
    <property type="match status" value="1"/>
</dbReference>
<evidence type="ECO:0000313" key="6">
    <source>
        <dbReference type="EMBL" id="TPX52429.1"/>
    </source>
</evidence>
<evidence type="ECO:0000256" key="1">
    <source>
        <dbReference type="ARBA" id="ARBA00011045"/>
    </source>
</evidence>
<evidence type="ECO:0000313" key="5">
    <source>
        <dbReference type="EMBL" id="TPX52428.1"/>
    </source>
</evidence>